<evidence type="ECO:0000256" key="2">
    <source>
        <dbReference type="ARBA" id="ARBA00022692"/>
    </source>
</evidence>
<feature type="transmembrane region" description="Helical" evidence="6">
    <location>
        <begin position="20"/>
        <end position="43"/>
    </location>
</feature>
<feature type="transmembrane region" description="Helical" evidence="6">
    <location>
        <begin position="191"/>
        <end position="211"/>
    </location>
</feature>
<dbReference type="GO" id="GO:0016020">
    <property type="term" value="C:membrane"/>
    <property type="evidence" value="ECO:0007669"/>
    <property type="project" value="UniProtKB-SubCell"/>
</dbReference>
<dbReference type="PANTHER" id="PTHR46709">
    <property type="entry name" value="PROTEIN CBG23488-RELATED"/>
    <property type="match status" value="1"/>
</dbReference>
<reference evidence="9" key="1">
    <citation type="submission" date="2017-10" db="EMBL/GenBank/DDBJ databases">
        <title>Rapid genome shrinkage in a self-fertile nematode reveals novel sperm competition proteins.</title>
        <authorList>
            <person name="Yin D."/>
            <person name="Schwarz E.M."/>
            <person name="Thomas C.G."/>
            <person name="Felde R.L."/>
            <person name="Korf I.F."/>
            <person name="Cutter A.D."/>
            <person name="Schartner C.M."/>
            <person name="Ralston E.J."/>
            <person name="Meyer B.J."/>
            <person name="Haag E.S."/>
        </authorList>
    </citation>
    <scope>NUCLEOTIDE SEQUENCE [LARGE SCALE GENOMIC DNA]</scope>
    <source>
        <strain evidence="9">JU1422</strain>
    </source>
</reference>
<feature type="transmembrane region" description="Helical" evidence="6">
    <location>
        <begin position="231"/>
        <end position="252"/>
    </location>
</feature>
<comment type="subcellular location">
    <subcellularLocation>
        <location evidence="1">Membrane</location>
    </subcellularLocation>
</comment>
<dbReference type="PROSITE" id="PS50262">
    <property type="entry name" value="G_PROTEIN_RECEP_F1_2"/>
    <property type="match status" value="1"/>
</dbReference>
<protein>
    <recommendedName>
        <fullName evidence="7">G-protein coupled receptors family 1 profile domain-containing protein</fullName>
    </recommendedName>
</protein>
<organism evidence="8 9">
    <name type="scientific">Caenorhabditis nigoni</name>
    <dbReference type="NCBI Taxonomy" id="1611254"/>
    <lineage>
        <taxon>Eukaryota</taxon>
        <taxon>Metazoa</taxon>
        <taxon>Ecdysozoa</taxon>
        <taxon>Nematoda</taxon>
        <taxon>Chromadorea</taxon>
        <taxon>Rhabditida</taxon>
        <taxon>Rhabditina</taxon>
        <taxon>Rhabditomorpha</taxon>
        <taxon>Rhabditoidea</taxon>
        <taxon>Rhabditidae</taxon>
        <taxon>Peloderinae</taxon>
        <taxon>Caenorhabditis</taxon>
    </lineage>
</organism>
<feature type="transmembrane region" description="Helical" evidence="6">
    <location>
        <begin position="55"/>
        <end position="76"/>
    </location>
</feature>
<feature type="transmembrane region" description="Helical" evidence="6">
    <location>
        <begin position="343"/>
        <end position="366"/>
    </location>
</feature>
<evidence type="ECO:0000256" key="5">
    <source>
        <dbReference type="SAM" id="MobiDB-lite"/>
    </source>
</evidence>
<evidence type="ECO:0000313" key="9">
    <source>
        <dbReference type="Proteomes" id="UP000230233"/>
    </source>
</evidence>
<dbReference type="AlphaFoldDB" id="A0A2G5U7T7"/>
<feature type="transmembrane region" description="Helical" evidence="6">
    <location>
        <begin position="96"/>
        <end position="119"/>
    </location>
</feature>
<name>A0A2G5U7T7_9PELO</name>
<keyword evidence="2 6" id="KW-0812">Transmembrane</keyword>
<proteinExistence type="predicted"/>
<keyword evidence="4 6" id="KW-0472">Membrane</keyword>
<gene>
    <name evidence="8" type="primary">Cni-F56A11.4</name>
    <name evidence="8" type="synonym">Cnig_chr_IV.g14726</name>
    <name evidence="8" type="ORF">B9Z55_014726</name>
</gene>
<dbReference type="Proteomes" id="UP000230233">
    <property type="component" value="Chromosome IV"/>
</dbReference>
<dbReference type="Gene3D" id="1.20.1070.10">
    <property type="entry name" value="Rhodopsin 7-helix transmembrane proteins"/>
    <property type="match status" value="2"/>
</dbReference>
<keyword evidence="3 6" id="KW-1133">Transmembrane helix</keyword>
<keyword evidence="9" id="KW-1185">Reference proteome</keyword>
<dbReference type="SUPFAM" id="SSF81321">
    <property type="entry name" value="Family A G protein-coupled receptor-like"/>
    <property type="match status" value="1"/>
</dbReference>
<evidence type="ECO:0000256" key="4">
    <source>
        <dbReference type="ARBA" id="ARBA00023136"/>
    </source>
</evidence>
<feature type="transmembrane region" description="Helical" evidence="6">
    <location>
        <begin position="386"/>
        <end position="405"/>
    </location>
</feature>
<evidence type="ECO:0000259" key="7">
    <source>
        <dbReference type="PROSITE" id="PS50262"/>
    </source>
</evidence>
<sequence>MIEINDTCAEDPPQADAFRMILIVFIGTIVCTIGIVLNSFLLLSFRRLDVFRSNLLYLFLLACLDILVELCFMLIFPASLVWDYFRVEFLYTCWHIYIKYVSTVGQVLIAASTLLIVAASFERYICSQRSSIQFSPQRRFLFISIVFTCALFMKGSVFFELELQSLPHCPPFQNLRLDLSEITRSESYKTIWMFWCRSIFNVFLPFFLLLVLNSLTISNLNKLHNNGFQSILVEVSALSIILILLCFCSYSPNRKSNISVFVCLCVDFCSLQNRCQSDATDPSKPSPSPESLSCRPLLEPSVTSSTISSVSSSASNDQMPTLLRRNSEACAARRRKRDATRTLAALITIYLLTNTLNLLITIMEFINPDVLGSLGEGWTYKYLADLSSVLTISSTAFRLPVYFHCNRDIRTQIRDFARSCFIDQNEKKKLGKLTMPITSSSTESVL</sequence>
<comment type="caution">
    <text evidence="8">The sequence shown here is derived from an EMBL/GenBank/DDBJ whole genome shotgun (WGS) entry which is preliminary data.</text>
</comment>
<evidence type="ECO:0000313" key="8">
    <source>
        <dbReference type="EMBL" id="PIC35336.1"/>
    </source>
</evidence>
<feature type="domain" description="G-protein coupled receptors family 1 profile" evidence="7">
    <location>
        <begin position="34"/>
        <end position="402"/>
    </location>
</feature>
<evidence type="ECO:0000256" key="3">
    <source>
        <dbReference type="ARBA" id="ARBA00022989"/>
    </source>
</evidence>
<evidence type="ECO:0000256" key="6">
    <source>
        <dbReference type="SAM" id="Phobius"/>
    </source>
</evidence>
<accession>A0A2G5U7T7</accession>
<dbReference type="OrthoDB" id="5850597at2759"/>
<dbReference type="PANTHER" id="PTHR46709:SF1">
    <property type="entry name" value="G-PROTEIN COUPLED RECEPTORS FAMILY 1 PROFILE DOMAIN-CONTAINING PROTEIN"/>
    <property type="match status" value="1"/>
</dbReference>
<dbReference type="EMBL" id="PDUG01000004">
    <property type="protein sequence ID" value="PIC35336.1"/>
    <property type="molecule type" value="Genomic_DNA"/>
</dbReference>
<dbReference type="InterPro" id="IPR017452">
    <property type="entry name" value="GPCR_Rhodpsn_7TM"/>
</dbReference>
<evidence type="ECO:0000256" key="1">
    <source>
        <dbReference type="ARBA" id="ARBA00004370"/>
    </source>
</evidence>
<feature type="region of interest" description="Disordered" evidence="5">
    <location>
        <begin position="278"/>
        <end position="297"/>
    </location>
</feature>